<dbReference type="STRING" id="446466.Cfla_1734"/>
<dbReference type="AlphaFoldDB" id="D5UEH1"/>
<dbReference type="EMBL" id="CP001964">
    <property type="protein sequence ID" value="ADG74631.1"/>
    <property type="molecule type" value="Genomic_DNA"/>
</dbReference>
<evidence type="ECO:0000256" key="8">
    <source>
        <dbReference type="ARBA" id="ARBA00023239"/>
    </source>
</evidence>
<dbReference type="RefSeq" id="WP_013116965.1">
    <property type="nucleotide sequence ID" value="NC_014151.1"/>
</dbReference>
<comment type="pathway">
    <text evidence="1">Porphyrin-containing compound metabolism; siroheme biosynthesis; sirohydrochlorin from precorrin-2: step 1/1.</text>
</comment>
<dbReference type="UniPathway" id="UPA00262">
    <property type="reaction ID" value="UER00222"/>
</dbReference>
<keyword evidence="3 15" id="KW-0489">Methyltransferase</keyword>
<keyword evidence="10" id="KW-0511">Multifunctional enzyme</keyword>
<dbReference type="NCBIfam" id="NF004790">
    <property type="entry name" value="PRK06136.1"/>
    <property type="match status" value="1"/>
</dbReference>
<evidence type="ECO:0000256" key="9">
    <source>
        <dbReference type="ARBA" id="ARBA00023244"/>
    </source>
</evidence>
<evidence type="ECO:0000256" key="12">
    <source>
        <dbReference type="PIRSR" id="PIRSR036426-1"/>
    </source>
</evidence>
<evidence type="ECO:0000256" key="5">
    <source>
        <dbReference type="ARBA" id="ARBA00022691"/>
    </source>
</evidence>
<keyword evidence="7" id="KW-0520">NAD</keyword>
<dbReference type="Gene3D" id="3.40.1010.10">
    <property type="entry name" value="Cobalt-precorrin-4 Transmethylase, Domain 1"/>
    <property type="match status" value="1"/>
</dbReference>
<dbReference type="InterPro" id="IPR000878">
    <property type="entry name" value="4pyrrol_Mease"/>
</dbReference>
<evidence type="ECO:0000313" key="16">
    <source>
        <dbReference type="Proteomes" id="UP000000849"/>
    </source>
</evidence>
<keyword evidence="4 15" id="KW-0808">Transferase</keyword>
<evidence type="ECO:0000256" key="7">
    <source>
        <dbReference type="ARBA" id="ARBA00023027"/>
    </source>
</evidence>
<keyword evidence="2" id="KW-0169">Cobalamin biosynthesis</keyword>
<dbReference type="GO" id="GO:0019354">
    <property type="term" value="P:siroheme biosynthetic process"/>
    <property type="evidence" value="ECO:0007669"/>
    <property type="project" value="UniProtKB-UniPathway"/>
</dbReference>
<keyword evidence="6" id="KW-0560">Oxidoreductase</keyword>
<dbReference type="InterPro" id="IPR050161">
    <property type="entry name" value="Siro_Cobalamin_biosynth"/>
</dbReference>
<dbReference type="NCBIfam" id="TIGR01470">
    <property type="entry name" value="cysG_Nterm"/>
    <property type="match status" value="1"/>
</dbReference>
<feature type="domain" description="Tetrapyrrole methylase" evidence="14">
    <location>
        <begin position="165"/>
        <end position="370"/>
    </location>
</feature>
<dbReference type="InterPro" id="IPR036291">
    <property type="entry name" value="NAD(P)-bd_dom_sf"/>
</dbReference>
<dbReference type="InterPro" id="IPR006366">
    <property type="entry name" value="CobA/CysG_C"/>
</dbReference>
<evidence type="ECO:0000256" key="13">
    <source>
        <dbReference type="SAM" id="MobiDB-lite"/>
    </source>
</evidence>
<evidence type="ECO:0000256" key="1">
    <source>
        <dbReference type="ARBA" id="ARBA00005010"/>
    </source>
</evidence>
<keyword evidence="5" id="KW-0949">S-adenosyl-L-methionine</keyword>
<evidence type="ECO:0000256" key="3">
    <source>
        <dbReference type="ARBA" id="ARBA00022603"/>
    </source>
</evidence>
<dbReference type="PANTHER" id="PTHR45790:SF3">
    <property type="entry name" value="S-ADENOSYL-L-METHIONINE-DEPENDENT UROPORPHYRINOGEN III METHYLTRANSFERASE, CHLOROPLASTIC"/>
    <property type="match status" value="1"/>
</dbReference>
<dbReference type="Gene3D" id="3.30.950.10">
    <property type="entry name" value="Methyltransferase, Cobalt-precorrin-4 Transmethylase, Domain 2"/>
    <property type="match status" value="1"/>
</dbReference>
<dbReference type="PIRSF" id="PIRSF036426">
    <property type="entry name" value="Sirohaem_synth"/>
    <property type="match status" value="1"/>
</dbReference>
<dbReference type="GO" id="GO:0043115">
    <property type="term" value="F:precorrin-2 dehydrogenase activity"/>
    <property type="evidence" value="ECO:0007669"/>
    <property type="project" value="UniProtKB-EC"/>
</dbReference>
<dbReference type="CDD" id="cd11642">
    <property type="entry name" value="SUMT"/>
    <property type="match status" value="1"/>
</dbReference>
<sequence length="406" mass="41573">MSSPQHPLLLDLTGRRVVVVGGGPVAARRARGMLADGGDVHVVAPALCEDLADLAATGALTWHARQYVRGDLDGAWLVHTATGERRADDAVAADAEAARTWCVRADDASASTAWTPAVARAGDVTVAVNAGGDPRRAVALRSALQVQLDTGALPLRHRRPGPGHVTLVGGGPGDPGLITTRGRRALAEADVVVVDRLAPRALLDELEPDVEVVEAGKAPHAHTLTQAEINALLVERARAGQRVVRLKGGDPFVLGRGSEELAACLEAGVDVAVVPGVTSAIAVPGAAGVPVTHRDVARQVTIVSAHDADTDWETLARLRGTLVLLMGVSRLDEHMALLVSHGLDPATPVAVVEKGTLPTQRTTLGTVADIAARAAEGGVRNPAVIVVGHVAALAAALGPAAGSTRA</sequence>
<dbReference type="PANTHER" id="PTHR45790">
    <property type="entry name" value="SIROHEME SYNTHASE-RELATED"/>
    <property type="match status" value="1"/>
</dbReference>
<evidence type="ECO:0000259" key="14">
    <source>
        <dbReference type="Pfam" id="PF00590"/>
    </source>
</evidence>
<keyword evidence="8" id="KW-0456">Lyase</keyword>
<evidence type="ECO:0000256" key="6">
    <source>
        <dbReference type="ARBA" id="ARBA00023002"/>
    </source>
</evidence>
<feature type="region of interest" description="Disordered" evidence="13">
    <location>
        <begin position="154"/>
        <end position="174"/>
    </location>
</feature>
<dbReference type="Gene3D" id="3.40.50.720">
    <property type="entry name" value="NAD(P)-binding Rossmann-like Domain"/>
    <property type="match status" value="1"/>
</dbReference>
<dbReference type="InterPro" id="IPR035996">
    <property type="entry name" value="4pyrrol_Methylase_sf"/>
</dbReference>
<reference evidence="15 16" key="1">
    <citation type="journal article" date="2010" name="Stand. Genomic Sci.">
        <title>Complete genome sequence of Cellulomonas flavigena type strain (134).</title>
        <authorList>
            <person name="Abt B."/>
            <person name="Foster B."/>
            <person name="Lapidus A."/>
            <person name="Clum A."/>
            <person name="Sun H."/>
            <person name="Pukall R."/>
            <person name="Lucas S."/>
            <person name="Glavina Del Rio T."/>
            <person name="Nolan M."/>
            <person name="Tice H."/>
            <person name="Cheng J.F."/>
            <person name="Pitluck S."/>
            <person name="Liolios K."/>
            <person name="Ivanova N."/>
            <person name="Mavromatis K."/>
            <person name="Ovchinnikova G."/>
            <person name="Pati A."/>
            <person name="Goodwin L."/>
            <person name="Chen A."/>
            <person name="Palaniappan K."/>
            <person name="Land M."/>
            <person name="Hauser L."/>
            <person name="Chang Y.J."/>
            <person name="Jeffries C.D."/>
            <person name="Rohde M."/>
            <person name="Goker M."/>
            <person name="Woyke T."/>
            <person name="Bristow J."/>
            <person name="Eisen J.A."/>
            <person name="Markowitz V."/>
            <person name="Hugenholtz P."/>
            <person name="Kyrpides N.C."/>
            <person name="Klenk H.P."/>
        </authorList>
    </citation>
    <scope>NUCLEOTIDE SEQUENCE [LARGE SCALE GENOMIC DNA]</scope>
    <source>
        <strain evidence="16">ATCC 482 / DSM 20109 / BCRC 11376 / JCM 18109 / NBRC 3775 / NCIMB 8073 / NRS 134</strain>
    </source>
</reference>
<protein>
    <submittedName>
        <fullName evidence="15">Uroporphyrin-III C-methyltransferase</fullName>
    </submittedName>
</protein>
<evidence type="ECO:0000256" key="2">
    <source>
        <dbReference type="ARBA" id="ARBA00022573"/>
    </source>
</evidence>
<evidence type="ECO:0000313" key="15">
    <source>
        <dbReference type="EMBL" id="ADG74631.1"/>
    </source>
</evidence>
<dbReference type="InterPro" id="IPR006367">
    <property type="entry name" value="Sirohaem_synthase_N"/>
</dbReference>
<dbReference type="Proteomes" id="UP000000849">
    <property type="component" value="Chromosome"/>
</dbReference>
<dbReference type="NCBIfam" id="TIGR01469">
    <property type="entry name" value="cobA_cysG_Cterm"/>
    <property type="match status" value="1"/>
</dbReference>
<dbReference type="KEGG" id="cfl:Cfla_1734"/>
<dbReference type="FunFam" id="3.40.1010.10:FF:000001">
    <property type="entry name" value="Siroheme synthase"/>
    <property type="match status" value="1"/>
</dbReference>
<gene>
    <name evidence="15" type="ordered locus">Cfla_1734</name>
</gene>
<evidence type="ECO:0000256" key="11">
    <source>
        <dbReference type="ARBA" id="ARBA00047561"/>
    </source>
</evidence>
<dbReference type="SUPFAM" id="SSF51735">
    <property type="entry name" value="NAD(P)-binding Rossmann-fold domains"/>
    <property type="match status" value="1"/>
</dbReference>
<dbReference type="eggNOG" id="COG0007">
    <property type="taxonomic scope" value="Bacteria"/>
</dbReference>
<proteinExistence type="predicted"/>
<dbReference type="FunFam" id="3.30.950.10:FF:000001">
    <property type="entry name" value="Siroheme synthase"/>
    <property type="match status" value="1"/>
</dbReference>
<evidence type="ECO:0000256" key="4">
    <source>
        <dbReference type="ARBA" id="ARBA00022679"/>
    </source>
</evidence>
<keyword evidence="9" id="KW-0627">Porphyrin biosynthesis</keyword>
<dbReference type="InterPro" id="IPR012409">
    <property type="entry name" value="Sirohaem_synth"/>
</dbReference>
<dbReference type="HOGENOM" id="CLU_011276_1_0_11"/>
<dbReference type="Pfam" id="PF00590">
    <property type="entry name" value="TP_methylase"/>
    <property type="match status" value="1"/>
</dbReference>
<name>D5UEH1_CELFN</name>
<dbReference type="eggNOG" id="COG1648">
    <property type="taxonomic scope" value="Bacteria"/>
</dbReference>
<evidence type="ECO:0000256" key="10">
    <source>
        <dbReference type="ARBA" id="ARBA00023268"/>
    </source>
</evidence>
<accession>D5UEH1</accession>
<dbReference type="GO" id="GO:0004851">
    <property type="term" value="F:uroporphyrin-III C-methyltransferase activity"/>
    <property type="evidence" value="ECO:0007669"/>
    <property type="project" value="InterPro"/>
</dbReference>
<dbReference type="GO" id="GO:0009236">
    <property type="term" value="P:cobalamin biosynthetic process"/>
    <property type="evidence" value="ECO:0007669"/>
    <property type="project" value="UniProtKB-KW"/>
</dbReference>
<dbReference type="SUPFAM" id="SSF53790">
    <property type="entry name" value="Tetrapyrrole methylase"/>
    <property type="match status" value="1"/>
</dbReference>
<dbReference type="GO" id="GO:0032259">
    <property type="term" value="P:methylation"/>
    <property type="evidence" value="ECO:0007669"/>
    <property type="project" value="UniProtKB-KW"/>
</dbReference>
<dbReference type="GO" id="GO:0051266">
    <property type="term" value="F:sirohydrochlorin ferrochelatase activity"/>
    <property type="evidence" value="ECO:0007669"/>
    <property type="project" value="InterPro"/>
</dbReference>
<dbReference type="InterPro" id="IPR014777">
    <property type="entry name" value="4pyrrole_Mease_sub1"/>
</dbReference>
<dbReference type="OrthoDB" id="9815856at2"/>
<organism evidence="15 16">
    <name type="scientific">Cellulomonas flavigena (strain ATCC 482 / DSM 20109 / BCRC 11376 / JCM 18109 / NBRC 3775 / NCIMB 8073 / NRS 134)</name>
    <dbReference type="NCBI Taxonomy" id="446466"/>
    <lineage>
        <taxon>Bacteria</taxon>
        <taxon>Bacillati</taxon>
        <taxon>Actinomycetota</taxon>
        <taxon>Actinomycetes</taxon>
        <taxon>Micrococcales</taxon>
        <taxon>Cellulomonadaceae</taxon>
        <taxon>Cellulomonas</taxon>
    </lineage>
</organism>
<dbReference type="GO" id="GO:0051287">
    <property type="term" value="F:NAD binding"/>
    <property type="evidence" value="ECO:0007669"/>
    <property type="project" value="InterPro"/>
</dbReference>
<dbReference type="InterPro" id="IPR014776">
    <property type="entry name" value="4pyrrole_Mease_sub2"/>
</dbReference>
<keyword evidence="16" id="KW-1185">Reference proteome</keyword>
<feature type="active site" description="Proton acceptor" evidence="12">
    <location>
        <position position="195"/>
    </location>
</feature>
<dbReference type="Pfam" id="PF13241">
    <property type="entry name" value="NAD_binding_7"/>
    <property type="match status" value="1"/>
</dbReference>
<comment type="catalytic activity">
    <reaction evidence="11">
        <text>precorrin-2 + NAD(+) = sirohydrochlorin + NADH + 2 H(+)</text>
        <dbReference type="Rhea" id="RHEA:15613"/>
        <dbReference type="ChEBI" id="CHEBI:15378"/>
        <dbReference type="ChEBI" id="CHEBI:57540"/>
        <dbReference type="ChEBI" id="CHEBI:57945"/>
        <dbReference type="ChEBI" id="CHEBI:58351"/>
        <dbReference type="ChEBI" id="CHEBI:58827"/>
        <dbReference type="EC" id="1.3.1.76"/>
    </reaction>
</comment>
<feature type="active site" description="Proton donor" evidence="12">
    <location>
        <position position="217"/>
    </location>
</feature>